<keyword evidence="4 8" id="KW-0560">Oxidoreductase</keyword>
<dbReference type="GO" id="GO:0004497">
    <property type="term" value="F:monooxygenase activity"/>
    <property type="evidence" value="ECO:0007669"/>
    <property type="project" value="UniProtKB-KW"/>
</dbReference>
<sequence>MLRSIGTRSVKAPMVGHRSVLEPAWLVGYRFTTQGRSMLRAGYKNFRDKIFKVRCNGLEVVLLPNRYIDELRNVPEEKVSPPKALFTKGLGHYVGMNIIMESRLHVHIVQQRLTPNLVSIMPQLQQELEFALEAELPDCRTDEWVSVNVQDLLARLVGRLSARVLAGPELCRKEEWLSASVKHSGHAFATSMTLRMFPGWLRPIVAPMIPFYWRARSDLATAKRLVGALVERRRATEAQQGTAYEKPNDLLQWMMDEATGTDAFPHKLAHRLLFVSDASVLTTGILTTHFLLDLCAHPQYLKPLLAEITHVLREGGNFQRTMVHKMVHLDSFLKESQRMNTTFLMTFDRVLNTPITLSDGIKLPKDTHVAMPTDAMLHDPTYLPGGGDPDSFDPFRYARLRQKPENAHRYQLAMTDSTSLPFGHGKHACPGRFFASSEAKLLLCNLLLRFEIRLPDGQTRPDNLLVAENLVPDPAARLLFRKRAVGDELSRNLRTLGA</sequence>
<dbReference type="GO" id="GO:0020037">
    <property type="term" value="F:heme binding"/>
    <property type="evidence" value="ECO:0007669"/>
    <property type="project" value="InterPro"/>
</dbReference>
<evidence type="ECO:0000313" key="9">
    <source>
        <dbReference type="EMBL" id="PWY80850.1"/>
    </source>
</evidence>
<protein>
    <submittedName>
        <fullName evidence="9">Cytochrome P450 monooxygenase</fullName>
    </submittedName>
</protein>
<name>A0A317W9V1_9EURO</name>
<dbReference type="InterPro" id="IPR036396">
    <property type="entry name" value="Cyt_P450_sf"/>
</dbReference>
<comment type="cofactor">
    <cofactor evidence="1 7">
        <name>heme</name>
        <dbReference type="ChEBI" id="CHEBI:30413"/>
    </cofactor>
</comment>
<evidence type="ECO:0000256" key="1">
    <source>
        <dbReference type="ARBA" id="ARBA00001971"/>
    </source>
</evidence>
<dbReference type="GO" id="GO:0016705">
    <property type="term" value="F:oxidoreductase activity, acting on paired donors, with incorporation or reduction of molecular oxygen"/>
    <property type="evidence" value="ECO:0007669"/>
    <property type="project" value="InterPro"/>
</dbReference>
<dbReference type="Gene3D" id="1.10.630.10">
    <property type="entry name" value="Cytochrome P450"/>
    <property type="match status" value="1"/>
</dbReference>
<dbReference type="CDD" id="cd11041">
    <property type="entry name" value="CYP503A1-like"/>
    <property type="match status" value="1"/>
</dbReference>
<dbReference type="PANTHER" id="PTHR46206">
    <property type="entry name" value="CYTOCHROME P450"/>
    <property type="match status" value="1"/>
</dbReference>
<dbReference type="PRINTS" id="PR00465">
    <property type="entry name" value="EP450IV"/>
</dbReference>
<dbReference type="GeneID" id="37110481"/>
<keyword evidence="5 7" id="KW-0408">Iron</keyword>
<dbReference type="PROSITE" id="PS00086">
    <property type="entry name" value="CYTOCHROME_P450"/>
    <property type="match status" value="1"/>
</dbReference>
<dbReference type="InterPro" id="IPR001128">
    <property type="entry name" value="Cyt_P450"/>
</dbReference>
<proteinExistence type="inferred from homology"/>
<comment type="similarity">
    <text evidence="2 8">Belongs to the cytochrome P450 family.</text>
</comment>
<evidence type="ECO:0000256" key="3">
    <source>
        <dbReference type="ARBA" id="ARBA00022723"/>
    </source>
</evidence>
<reference evidence="9 10" key="1">
    <citation type="submission" date="2016-12" db="EMBL/GenBank/DDBJ databases">
        <title>The genomes of Aspergillus section Nigri reveals drivers in fungal speciation.</title>
        <authorList>
            <consortium name="DOE Joint Genome Institute"/>
            <person name="Vesth T.C."/>
            <person name="Nybo J."/>
            <person name="Theobald S."/>
            <person name="Brandl J."/>
            <person name="Frisvad J.C."/>
            <person name="Nielsen K.F."/>
            <person name="Lyhne E.K."/>
            <person name="Kogle M.E."/>
            <person name="Kuo A."/>
            <person name="Riley R."/>
            <person name="Clum A."/>
            <person name="Nolan M."/>
            <person name="Lipzen A."/>
            <person name="Salamov A."/>
            <person name="Henrissat B."/>
            <person name="Wiebenga A."/>
            <person name="De Vries R.P."/>
            <person name="Grigoriev I.V."/>
            <person name="Mortensen U.H."/>
            <person name="Andersen M.R."/>
            <person name="Baker S.E."/>
        </authorList>
    </citation>
    <scope>NUCLEOTIDE SEQUENCE [LARGE SCALE GENOMIC DNA]</scope>
    <source>
        <strain evidence="9 10">CBS 115572</strain>
    </source>
</reference>
<dbReference type="PANTHER" id="PTHR46206:SF6">
    <property type="entry name" value="CYTOCHROME P450 MONOOXYGENASE AN1598-RELATED"/>
    <property type="match status" value="1"/>
</dbReference>
<accession>A0A317W9V1</accession>
<dbReference type="InterPro" id="IPR017972">
    <property type="entry name" value="Cyt_P450_CS"/>
</dbReference>
<dbReference type="Pfam" id="PF00067">
    <property type="entry name" value="p450"/>
    <property type="match status" value="1"/>
</dbReference>
<evidence type="ECO:0000256" key="4">
    <source>
        <dbReference type="ARBA" id="ARBA00023002"/>
    </source>
</evidence>
<dbReference type="SUPFAM" id="SSF48264">
    <property type="entry name" value="Cytochrome P450"/>
    <property type="match status" value="1"/>
</dbReference>
<dbReference type="AlphaFoldDB" id="A0A317W9V1"/>
<dbReference type="InterPro" id="IPR002403">
    <property type="entry name" value="Cyt_P450_E_grp-IV"/>
</dbReference>
<comment type="caution">
    <text evidence="9">The sequence shown here is derived from an EMBL/GenBank/DDBJ whole genome shotgun (WGS) entry which is preliminary data.</text>
</comment>
<keyword evidence="7 8" id="KW-0349">Heme</keyword>
<evidence type="ECO:0000256" key="8">
    <source>
        <dbReference type="RuleBase" id="RU000461"/>
    </source>
</evidence>
<dbReference type="GO" id="GO:0005506">
    <property type="term" value="F:iron ion binding"/>
    <property type="evidence" value="ECO:0007669"/>
    <property type="project" value="InterPro"/>
</dbReference>
<dbReference type="RefSeq" id="XP_025465452.1">
    <property type="nucleotide sequence ID" value="XM_025608338.1"/>
</dbReference>
<keyword evidence="3 7" id="KW-0479">Metal-binding</keyword>
<dbReference type="Proteomes" id="UP000246702">
    <property type="component" value="Unassembled WGS sequence"/>
</dbReference>
<evidence type="ECO:0000256" key="5">
    <source>
        <dbReference type="ARBA" id="ARBA00023004"/>
    </source>
</evidence>
<feature type="binding site" description="axial binding residue" evidence="7">
    <location>
        <position position="429"/>
    </location>
    <ligand>
        <name>heme</name>
        <dbReference type="ChEBI" id="CHEBI:30413"/>
    </ligand>
    <ligandPart>
        <name>Fe</name>
        <dbReference type="ChEBI" id="CHEBI:18248"/>
    </ligandPart>
</feature>
<dbReference type="EMBL" id="MSFK01000021">
    <property type="protein sequence ID" value="PWY80850.1"/>
    <property type="molecule type" value="Genomic_DNA"/>
</dbReference>
<evidence type="ECO:0000256" key="7">
    <source>
        <dbReference type="PIRSR" id="PIRSR602403-1"/>
    </source>
</evidence>
<organism evidence="9 10">
    <name type="scientific">Aspergillus sclerotioniger CBS 115572</name>
    <dbReference type="NCBI Taxonomy" id="1450535"/>
    <lineage>
        <taxon>Eukaryota</taxon>
        <taxon>Fungi</taxon>
        <taxon>Dikarya</taxon>
        <taxon>Ascomycota</taxon>
        <taxon>Pezizomycotina</taxon>
        <taxon>Eurotiomycetes</taxon>
        <taxon>Eurotiomycetidae</taxon>
        <taxon>Eurotiales</taxon>
        <taxon>Aspergillaceae</taxon>
        <taxon>Aspergillus</taxon>
        <taxon>Aspergillus subgen. Circumdati</taxon>
    </lineage>
</organism>
<keyword evidence="6 8" id="KW-0503">Monooxygenase</keyword>
<keyword evidence="10" id="KW-1185">Reference proteome</keyword>
<dbReference type="GO" id="GO:0019748">
    <property type="term" value="P:secondary metabolic process"/>
    <property type="evidence" value="ECO:0007669"/>
    <property type="project" value="UniProtKB-ARBA"/>
</dbReference>
<dbReference type="STRING" id="1450535.A0A317W9V1"/>
<dbReference type="OrthoDB" id="1844152at2759"/>
<gene>
    <name evidence="9" type="ORF">BO94DRAFT_470518</name>
</gene>
<evidence type="ECO:0000313" key="10">
    <source>
        <dbReference type="Proteomes" id="UP000246702"/>
    </source>
</evidence>
<evidence type="ECO:0000256" key="2">
    <source>
        <dbReference type="ARBA" id="ARBA00010617"/>
    </source>
</evidence>
<evidence type="ECO:0000256" key="6">
    <source>
        <dbReference type="ARBA" id="ARBA00023033"/>
    </source>
</evidence>